<sequence>MTKPSYPTDPEILGDAETAALDRAVAERRPGAERWSRLGIAERADLPASTHASIRAHAEEWAAVAAERRPTGSWDGEEWAVRAVRGVDERGGELAAAAELFGSALRG</sequence>
<proteinExistence type="predicted"/>
<dbReference type="AlphaFoldDB" id="A0A366E3G1"/>
<dbReference type="EMBL" id="QNRE01000001">
    <property type="protein sequence ID" value="RBO96910.1"/>
    <property type="molecule type" value="Genomic_DNA"/>
</dbReference>
<organism evidence="1 2">
    <name type="scientific">Nocardia puris</name>
    <dbReference type="NCBI Taxonomy" id="208602"/>
    <lineage>
        <taxon>Bacteria</taxon>
        <taxon>Bacillati</taxon>
        <taxon>Actinomycetota</taxon>
        <taxon>Actinomycetes</taxon>
        <taxon>Mycobacteriales</taxon>
        <taxon>Nocardiaceae</taxon>
        <taxon>Nocardia</taxon>
    </lineage>
</organism>
<evidence type="ECO:0000313" key="1">
    <source>
        <dbReference type="EMBL" id="RBO96910.1"/>
    </source>
</evidence>
<dbReference type="RefSeq" id="WP_067510400.1">
    <property type="nucleotide sequence ID" value="NZ_QNRE01000001.1"/>
</dbReference>
<comment type="caution">
    <text evidence="1">The sequence shown here is derived from an EMBL/GenBank/DDBJ whole genome shotgun (WGS) entry which is preliminary data.</text>
</comment>
<dbReference type="Proteomes" id="UP000252586">
    <property type="component" value="Unassembled WGS sequence"/>
</dbReference>
<evidence type="ECO:0000313" key="2">
    <source>
        <dbReference type="Proteomes" id="UP000252586"/>
    </source>
</evidence>
<protein>
    <submittedName>
        <fullName evidence="1">Uncharacterized protein</fullName>
    </submittedName>
</protein>
<reference evidence="1 2" key="1">
    <citation type="submission" date="2018-06" db="EMBL/GenBank/DDBJ databases">
        <title>Genomic Encyclopedia of Type Strains, Phase IV (KMG-IV): sequencing the most valuable type-strain genomes for metagenomic binning, comparative biology and taxonomic classification.</title>
        <authorList>
            <person name="Goeker M."/>
        </authorList>
    </citation>
    <scope>NUCLEOTIDE SEQUENCE [LARGE SCALE GENOMIC DNA]</scope>
    <source>
        <strain evidence="1 2">DSM 44599</strain>
    </source>
</reference>
<keyword evidence="2" id="KW-1185">Reference proteome</keyword>
<name>A0A366E3G1_9NOCA</name>
<accession>A0A366E3G1</accession>
<gene>
    <name evidence="1" type="ORF">DFR74_101929</name>
</gene>
<dbReference type="STRING" id="1210090.GCA_001613185_03748"/>